<keyword evidence="4" id="KW-1185">Reference proteome</keyword>
<dbReference type="InterPro" id="IPR002068">
    <property type="entry name" value="A-crystallin/Hsp20_dom"/>
</dbReference>
<proteinExistence type="inferred from homology"/>
<feature type="domain" description="SHSP" evidence="2">
    <location>
        <begin position="39"/>
        <end position="133"/>
    </location>
</feature>
<protein>
    <submittedName>
        <fullName evidence="3">Hsp20/alpha crystallin family protein</fullName>
    </submittedName>
</protein>
<dbReference type="SUPFAM" id="SSF49764">
    <property type="entry name" value="HSP20-like chaperones"/>
    <property type="match status" value="1"/>
</dbReference>
<comment type="similarity">
    <text evidence="1">Belongs to the small heat shock protein (HSP20) family.</text>
</comment>
<dbReference type="RefSeq" id="WP_179909504.1">
    <property type="nucleotide sequence ID" value="NZ_CP058910.1"/>
</dbReference>
<sequence>MRRDDRDDPFDEFFREIERMMNDVMDDARARGAGAGGPAASEPSGADVHLDVYEAEDSLRVVADIPGVDKRDIDLRCDGEVLTLDAGGDAREYHERVRLPARVDEHSASASYNNGILEVTFDRADDSANIDLS</sequence>
<dbReference type="OrthoDB" id="26084at2157"/>
<dbReference type="InterPro" id="IPR040612">
    <property type="entry name" value="ArsA_HSP20-like"/>
</dbReference>
<dbReference type="Pfam" id="PF17886">
    <property type="entry name" value="ArsA_HSP20"/>
    <property type="match status" value="1"/>
</dbReference>
<dbReference type="GeneID" id="56080418"/>
<reference evidence="3 4" key="1">
    <citation type="submission" date="2020-07" db="EMBL/GenBank/DDBJ databases">
        <title>Halosimplex pelagicum sp. nov. and Halosimplex rubrum sp. nov., isolated from salted brown alga Laminaria, and emended description of the genus Halosimplex.</title>
        <authorList>
            <person name="Cui H."/>
        </authorList>
    </citation>
    <scope>NUCLEOTIDE SEQUENCE [LARGE SCALE GENOMIC DNA]</scope>
    <source>
        <strain evidence="3 4">R27</strain>
    </source>
</reference>
<evidence type="ECO:0000259" key="2">
    <source>
        <dbReference type="PROSITE" id="PS01031"/>
    </source>
</evidence>
<dbReference type="CDD" id="cd06464">
    <property type="entry name" value="ACD_sHsps-like"/>
    <property type="match status" value="1"/>
</dbReference>
<dbReference type="PROSITE" id="PS01031">
    <property type="entry name" value="SHSP"/>
    <property type="match status" value="1"/>
</dbReference>
<dbReference type="EMBL" id="CP058910">
    <property type="protein sequence ID" value="QLH79639.1"/>
    <property type="molecule type" value="Genomic_DNA"/>
</dbReference>
<name>A0A7D5PCX0_9EURY</name>
<dbReference type="AlphaFoldDB" id="A0A7D5PCX0"/>
<evidence type="ECO:0000256" key="1">
    <source>
        <dbReference type="PROSITE-ProRule" id="PRU00285"/>
    </source>
</evidence>
<dbReference type="InterPro" id="IPR008978">
    <property type="entry name" value="HSP20-like_chaperone"/>
</dbReference>
<accession>A0A7D5PCX0</accession>
<gene>
    <name evidence="3" type="ORF">HZS55_21105</name>
</gene>
<dbReference type="KEGG" id="hrr:HZS55_21105"/>
<dbReference type="Proteomes" id="UP000509667">
    <property type="component" value="Chromosome"/>
</dbReference>
<dbReference type="Gene3D" id="2.60.40.790">
    <property type="match status" value="1"/>
</dbReference>
<organism evidence="3 4">
    <name type="scientific">Halosimplex rubrum</name>
    <dbReference type="NCBI Taxonomy" id="869889"/>
    <lineage>
        <taxon>Archaea</taxon>
        <taxon>Methanobacteriati</taxon>
        <taxon>Methanobacteriota</taxon>
        <taxon>Stenosarchaea group</taxon>
        <taxon>Halobacteria</taxon>
        <taxon>Halobacteriales</taxon>
        <taxon>Haloarculaceae</taxon>
        <taxon>Halosimplex</taxon>
    </lineage>
</organism>
<evidence type="ECO:0000313" key="3">
    <source>
        <dbReference type="EMBL" id="QLH79639.1"/>
    </source>
</evidence>
<evidence type="ECO:0000313" key="4">
    <source>
        <dbReference type="Proteomes" id="UP000509667"/>
    </source>
</evidence>